<dbReference type="EMBL" id="JACEGQ020000001">
    <property type="protein sequence ID" value="KAH8519400.1"/>
    <property type="molecule type" value="Genomic_DNA"/>
</dbReference>
<comment type="caution">
    <text evidence="2">The sequence shown here is derived from an EMBL/GenBank/DDBJ whole genome shotgun (WGS) entry which is preliminary data.</text>
</comment>
<reference evidence="2" key="1">
    <citation type="journal article" date="2021" name="J. Hered.">
        <title>Genome Assembly of Salicaceae Populus deltoides (Eastern Cottonwood) I-69 Based on Nanopore Sequencing and Hi-C Technologies.</title>
        <authorList>
            <person name="Bai S."/>
            <person name="Wu H."/>
            <person name="Zhang J."/>
            <person name="Pan Z."/>
            <person name="Zhao W."/>
            <person name="Li Z."/>
            <person name="Tong C."/>
        </authorList>
    </citation>
    <scope>NUCLEOTIDE SEQUENCE</scope>
    <source>
        <tissue evidence="2">Leaf</tissue>
    </source>
</reference>
<evidence type="ECO:0000256" key="1">
    <source>
        <dbReference type="SAM" id="MobiDB-lite"/>
    </source>
</evidence>
<protein>
    <submittedName>
        <fullName evidence="2">Uncharacterized protein</fullName>
    </submittedName>
</protein>
<organism evidence="2 3">
    <name type="scientific">Populus deltoides</name>
    <name type="common">Eastern poplar</name>
    <name type="synonym">Eastern cottonwood</name>
    <dbReference type="NCBI Taxonomy" id="3696"/>
    <lineage>
        <taxon>Eukaryota</taxon>
        <taxon>Viridiplantae</taxon>
        <taxon>Streptophyta</taxon>
        <taxon>Embryophyta</taxon>
        <taxon>Tracheophyta</taxon>
        <taxon>Spermatophyta</taxon>
        <taxon>Magnoliopsida</taxon>
        <taxon>eudicotyledons</taxon>
        <taxon>Gunneridae</taxon>
        <taxon>Pentapetalae</taxon>
        <taxon>rosids</taxon>
        <taxon>fabids</taxon>
        <taxon>Malpighiales</taxon>
        <taxon>Salicaceae</taxon>
        <taxon>Saliceae</taxon>
        <taxon>Populus</taxon>
    </lineage>
</organism>
<accession>A0A8T2ZQ10</accession>
<dbReference type="AlphaFoldDB" id="A0A8T2ZQ10"/>
<proteinExistence type="predicted"/>
<feature type="region of interest" description="Disordered" evidence="1">
    <location>
        <begin position="56"/>
        <end position="85"/>
    </location>
</feature>
<gene>
    <name evidence="2" type="ORF">H0E87_000981</name>
</gene>
<evidence type="ECO:0000313" key="3">
    <source>
        <dbReference type="Proteomes" id="UP000807159"/>
    </source>
</evidence>
<dbReference type="Proteomes" id="UP000807159">
    <property type="component" value="Chromosome 1"/>
</dbReference>
<evidence type="ECO:0000313" key="2">
    <source>
        <dbReference type="EMBL" id="KAH8519400.1"/>
    </source>
</evidence>
<feature type="region of interest" description="Disordered" evidence="1">
    <location>
        <begin position="1"/>
        <end position="39"/>
    </location>
</feature>
<keyword evidence="3" id="KW-1185">Reference proteome</keyword>
<feature type="compositionally biased region" description="Basic and acidic residues" evidence="1">
    <location>
        <begin position="8"/>
        <end position="20"/>
    </location>
</feature>
<name>A0A8T2ZQ10_POPDE</name>
<sequence>MSPYIRGKPPDGHGSKEGAKLKGNNTIPKRNKFDTLTEEKEPLLNISDHIENGLDIDSKSLGPMGSEEFKSSSFNKPHEGPFSNAVDLDRIFDGIKNKR</sequence>